<dbReference type="CDD" id="cd04301">
    <property type="entry name" value="NAT_SF"/>
    <property type="match status" value="1"/>
</dbReference>
<dbReference type="EMBL" id="FNBT01000007">
    <property type="protein sequence ID" value="SDF83063.1"/>
    <property type="molecule type" value="Genomic_DNA"/>
</dbReference>
<gene>
    <name evidence="4" type="ORF">SAMN05660662_3547</name>
</gene>
<keyword evidence="1" id="KW-0808">Transferase</keyword>
<keyword evidence="4" id="KW-0687">Ribonucleoprotein</keyword>
<sequence length="159" mass="17370">MISIRTALIGDGPDLVRLDRATWSPENAVVPLWPEDTDFFERRSPDDVLVAERDGRTVGYTALASPTPLECNRHVLHIQGLAVDPSARRQGVGRRLVEAAAEEAARRGARKLGLRVLGGNASARALYASAGFVVEGVLRDEFRLDGRFVDDVLMARPLP</sequence>
<dbReference type="AlphaFoldDB" id="A0A1G7P9W6"/>
<dbReference type="GO" id="GO:0016747">
    <property type="term" value="F:acyltransferase activity, transferring groups other than amino-acyl groups"/>
    <property type="evidence" value="ECO:0007669"/>
    <property type="project" value="InterPro"/>
</dbReference>
<name>A0A1G7P9W6_9ACTN</name>
<dbReference type="PANTHER" id="PTHR43877">
    <property type="entry name" value="AMINOALKYLPHOSPHONATE N-ACETYLTRANSFERASE-RELATED-RELATED"/>
    <property type="match status" value="1"/>
</dbReference>
<evidence type="ECO:0000256" key="1">
    <source>
        <dbReference type="ARBA" id="ARBA00022679"/>
    </source>
</evidence>
<organism evidence="4 5">
    <name type="scientific">Blastococcus aurantiacus</name>
    <dbReference type="NCBI Taxonomy" id="1550231"/>
    <lineage>
        <taxon>Bacteria</taxon>
        <taxon>Bacillati</taxon>
        <taxon>Actinomycetota</taxon>
        <taxon>Actinomycetes</taxon>
        <taxon>Geodermatophilales</taxon>
        <taxon>Geodermatophilaceae</taxon>
        <taxon>Blastococcus</taxon>
    </lineage>
</organism>
<dbReference type="SUPFAM" id="SSF55729">
    <property type="entry name" value="Acyl-CoA N-acyltransferases (Nat)"/>
    <property type="match status" value="1"/>
</dbReference>
<reference evidence="5" key="1">
    <citation type="submission" date="2016-10" db="EMBL/GenBank/DDBJ databases">
        <authorList>
            <person name="Varghese N."/>
            <person name="Submissions S."/>
        </authorList>
    </citation>
    <scope>NUCLEOTIDE SEQUENCE [LARGE SCALE GENOMIC DNA]</scope>
    <source>
        <strain evidence="5">DSM 44268</strain>
    </source>
</reference>
<evidence type="ECO:0000256" key="2">
    <source>
        <dbReference type="ARBA" id="ARBA00023315"/>
    </source>
</evidence>
<dbReference type="InterPro" id="IPR000182">
    <property type="entry name" value="GNAT_dom"/>
</dbReference>
<accession>A0A1G7P9W6</accession>
<dbReference type="Pfam" id="PF00583">
    <property type="entry name" value="Acetyltransf_1"/>
    <property type="match status" value="1"/>
</dbReference>
<feature type="domain" description="N-acetyltransferase" evidence="3">
    <location>
        <begin position="2"/>
        <end position="159"/>
    </location>
</feature>
<dbReference type="InterPro" id="IPR016181">
    <property type="entry name" value="Acyl_CoA_acyltransferase"/>
</dbReference>
<dbReference type="RefSeq" id="WP_091769733.1">
    <property type="nucleotide sequence ID" value="NZ_FNBT01000007.1"/>
</dbReference>
<dbReference type="Gene3D" id="3.40.630.30">
    <property type="match status" value="1"/>
</dbReference>
<dbReference type="GO" id="GO:0005840">
    <property type="term" value="C:ribosome"/>
    <property type="evidence" value="ECO:0007669"/>
    <property type="project" value="UniProtKB-KW"/>
</dbReference>
<evidence type="ECO:0000313" key="5">
    <source>
        <dbReference type="Proteomes" id="UP000199406"/>
    </source>
</evidence>
<evidence type="ECO:0000313" key="4">
    <source>
        <dbReference type="EMBL" id="SDF83063.1"/>
    </source>
</evidence>
<protein>
    <submittedName>
        <fullName evidence="4">Ribosomal protein S18 acetylase RimI</fullName>
    </submittedName>
</protein>
<keyword evidence="2" id="KW-0012">Acyltransferase</keyword>
<dbReference type="InterPro" id="IPR050832">
    <property type="entry name" value="Bact_Acetyltransf"/>
</dbReference>
<dbReference type="OrthoDB" id="9802340at2"/>
<dbReference type="Proteomes" id="UP000199406">
    <property type="component" value="Unassembled WGS sequence"/>
</dbReference>
<dbReference type="PROSITE" id="PS51186">
    <property type="entry name" value="GNAT"/>
    <property type="match status" value="1"/>
</dbReference>
<proteinExistence type="predicted"/>
<keyword evidence="5" id="KW-1185">Reference proteome</keyword>
<evidence type="ECO:0000259" key="3">
    <source>
        <dbReference type="PROSITE" id="PS51186"/>
    </source>
</evidence>
<dbReference type="STRING" id="1550231.SAMN05660662_3547"/>
<keyword evidence="4" id="KW-0689">Ribosomal protein</keyword>